<evidence type="ECO:0000256" key="4">
    <source>
        <dbReference type="ARBA" id="ARBA00022723"/>
    </source>
</evidence>
<evidence type="ECO:0000313" key="12">
    <source>
        <dbReference type="EMBL" id="KAE8037357.1"/>
    </source>
</evidence>
<dbReference type="Pfam" id="PF17846">
    <property type="entry name" value="XRN_M"/>
    <property type="match status" value="2"/>
</dbReference>
<dbReference type="Proteomes" id="UP000327013">
    <property type="component" value="Chromosome 4"/>
</dbReference>
<organism evidence="12 13">
    <name type="scientific">Carpinus fangiana</name>
    <dbReference type="NCBI Taxonomy" id="176857"/>
    <lineage>
        <taxon>Eukaryota</taxon>
        <taxon>Viridiplantae</taxon>
        <taxon>Streptophyta</taxon>
        <taxon>Embryophyta</taxon>
        <taxon>Tracheophyta</taxon>
        <taxon>Spermatophyta</taxon>
        <taxon>Magnoliopsida</taxon>
        <taxon>eudicotyledons</taxon>
        <taxon>Gunneridae</taxon>
        <taxon>Pentapetalae</taxon>
        <taxon>rosids</taxon>
        <taxon>fabids</taxon>
        <taxon>Fagales</taxon>
        <taxon>Betulaceae</taxon>
        <taxon>Carpinus</taxon>
    </lineage>
</organism>
<dbReference type="InterPro" id="IPR041412">
    <property type="entry name" value="Xrn1_helical"/>
</dbReference>
<keyword evidence="2" id="KW-0507">mRNA processing</keyword>
<dbReference type="Gene3D" id="3.40.50.12390">
    <property type="match status" value="4"/>
</dbReference>
<evidence type="ECO:0000256" key="9">
    <source>
        <dbReference type="SAM" id="MobiDB-lite"/>
    </source>
</evidence>
<dbReference type="EMBL" id="CM017324">
    <property type="protein sequence ID" value="KAE8037357.1"/>
    <property type="molecule type" value="Genomic_DNA"/>
</dbReference>
<dbReference type="GO" id="GO:0004534">
    <property type="term" value="F:5'-3' RNA exonuclease activity"/>
    <property type="evidence" value="ECO:0007669"/>
    <property type="project" value="TreeGrafter"/>
</dbReference>
<feature type="region of interest" description="Disordered" evidence="9">
    <location>
        <begin position="1234"/>
        <end position="1312"/>
    </location>
</feature>
<dbReference type="FunFam" id="3.40.50.12390:FF:000001">
    <property type="entry name" value="5'-3' exoribonuclease"/>
    <property type="match status" value="1"/>
</dbReference>
<keyword evidence="4" id="KW-0479">Metal-binding</keyword>
<feature type="domain" description="Xrn1 helical" evidence="11">
    <location>
        <begin position="1143"/>
        <end position="1606"/>
    </location>
</feature>
<dbReference type="OrthoDB" id="372487at2759"/>
<evidence type="ECO:0000256" key="6">
    <source>
        <dbReference type="ARBA" id="ARBA00022801"/>
    </source>
</evidence>
<evidence type="ECO:0000256" key="8">
    <source>
        <dbReference type="ARBA" id="ARBA00022839"/>
    </source>
</evidence>
<reference evidence="12 13" key="1">
    <citation type="submission" date="2019-06" db="EMBL/GenBank/DDBJ databases">
        <title>A chromosomal-level reference genome of Carpinus fangiana (Coryloideae, Betulaceae).</title>
        <authorList>
            <person name="Yang X."/>
            <person name="Wang Z."/>
            <person name="Zhang L."/>
            <person name="Hao G."/>
            <person name="Liu J."/>
            <person name="Yang Y."/>
        </authorList>
    </citation>
    <scope>NUCLEOTIDE SEQUENCE [LARGE SCALE GENOMIC DNA]</scope>
    <source>
        <strain evidence="12">Cfa_2016G</strain>
        <tissue evidence="12">Leaf</tissue>
    </source>
</reference>
<keyword evidence="7" id="KW-0862">Zinc</keyword>
<dbReference type="GO" id="GO:0006397">
    <property type="term" value="P:mRNA processing"/>
    <property type="evidence" value="ECO:0007669"/>
    <property type="project" value="UniProtKB-KW"/>
</dbReference>
<evidence type="ECO:0000259" key="10">
    <source>
        <dbReference type="Pfam" id="PF03159"/>
    </source>
</evidence>
<dbReference type="Pfam" id="PF03159">
    <property type="entry name" value="XRN_N"/>
    <property type="match status" value="2"/>
</dbReference>
<dbReference type="PANTHER" id="PTHR12341:SF62">
    <property type="entry name" value="5'-3' EXORIBONUCLEASE 3-LIKE"/>
    <property type="match status" value="1"/>
</dbReference>
<dbReference type="FunFam" id="3.40.50.12390:FF:000003">
    <property type="entry name" value="5'-3' exoribonuclease"/>
    <property type="match status" value="1"/>
</dbReference>
<feature type="compositionally biased region" description="Low complexity" evidence="9">
    <location>
        <begin position="809"/>
        <end position="818"/>
    </location>
</feature>
<keyword evidence="5" id="KW-0863">Zinc-finger</keyword>
<accession>A0A660KLS5</accession>
<evidence type="ECO:0000256" key="5">
    <source>
        <dbReference type="ARBA" id="ARBA00022771"/>
    </source>
</evidence>
<evidence type="ECO:0000313" key="13">
    <source>
        <dbReference type="Proteomes" id="UP000327013"/>
    </source>
</evidence>
<evidence type="ECO:0000256" key="3">
    <source>
        <dbReference type="ARBA" id="ARBA00022722"/>
    </source>
</evidence>
<evidence type="ECO:0000256" key="7">
    <source>
        <dbReference type="ARBA" id="ARBA00022833"/>
    </source>
</evidence>
<feature type="region of interest" description="Disordered" evidence="9">
    <location>
        <begin position="798"/>
        <end position="821"/>
    </location>
</feature>
<gene>
    <name evidence="12" type="ORF">FH972_009950</name>
</gene>
<proteinExistence type="inferred from homology"/>
<feature type="domain" description="Xrn1 helical" evidence="11">
    <location>
        <begin position="323"/>
        <end position="783"/>
    </location>
</feature>
<comment type="similarity">
    <text evidence="1">Belongs to the 5'-3' exonuclease family. XRN2/RAT1 subfamily.</text>
</comment>
<sequence>MGVPSFYRWLINKYPKVVVKASEDKGECVDTSLPNPSGIEFDNLYLDMNGIIHPCFHPDDHPCPPDTFEEVFNNIFKYVDNLFSIVRPRKLLYMAIDGVAPRAKMNQQRSRRFRTAKDREISEAEEERLREEFEMEGKPVFLKHESEVSDSNIITPGTEFMYKLSEALRIYVISRINDDPGWKDIKVIISDANVPGEGEHKIMSFIRQQRNVSTGYNPNTRHCLYGLDADLIMLALATHEIHFSILREDVPMQENQPVHESSVKQRGWFGDGNCRAEGGFKSSNNVNAAASFVKKPYEFLHVWILREYLELDMKISDPPANVKIDLERIVDDFIFLCFFSGNDFLPHMPSLEIREGAIDLLMTVYKNEFKNIGGYLLDMSRLADDKRKGYIKLSRVEKFILLAGSYEEKIFKKRSEICERKLKNLCKYSDNQVEYEGGDMETGTRNNFHALSSEKAASFRDSAESLTLSRGYGSADSSEVVKNTKELKEKLKSNLRKNSDLFKNGHLRSDKVRLGTAGWKERYYEEKFSVQTWRDSENLRKEIVKKYTEGLLWVLQYYFSGVPSWSWFYPYHYPPFASDLKGLAQVSVKFQKGSPLKPFDQLLAVLPPKSAHALPKAYQALMTDPESKIIDLYPTDFDIDTDGKRFLWQGICKLPFIVEECLLSETKELDRGLQRVEAMRNRDNFDQLYVSSTHKMASQILILSLSPDQNKVVEIDTRMSDGISGFIHLPNEDTEIVHREVHNNTIENRVLCVSFEMRNGGVHIPRLLEGVICPNKSITEGDIMETVLWHEYQGNNPSNRLQYERKADSSSNSASSRSPKMIHEGYHKGFTADSSSEVLYKGAGDGWGAGRDKYPTVVVKATEDDERECINTSLPNPNGFEYDNLYLDMNTIIRICFQPDDQPRPPKTFEEVFNNIFKYVDNLFSIVRPRKLLYMAIDGVAPWAKMNQQRSRRFLVVREYERNAPEMKRLIEQFEMEGKPVRLEYYLLPNHNHEVSTSHVINPGTEFMYKLSEALRSYVISRINNDPGWRDIKVIFSDANVPGEGEHKIMSFIRQQKNVSVGYNPNTRHCVYGLDADLIMLALATHEVHISILREVPSTIQESEEEEKEREWFKKPYEFINIWILREYLELDMKISDPPANVKIDFERIVDDFIFFCFFLGNDFLPGIPSLEVHEDAIDLLMSVYKTQFKNLGGYLLDMSRFINLSRVEKFILLVGSYEDQIFRKRSKIREHKLRRLHKDSDNQDENEGGNMEIGTRNNSDALSSEKAPTSSEEAHTSSEQAPTSSEEAPTPSDSAESSTLSDGSKSADDSEIVKNRKELLDKFYDNLEKNSDLFKNGQLGSDKVRLGTPGWKERYYKDKFSAETWRDIENQRKEIVKKYIEGLLWVLLYYYSEVPSWSWFYPYYYSPFASDLKDLAQVHVEFQKGSPLKPFDQLLVVLHPKRAHLLPKVYQPLMTDAESKIIDLYPTDFDIDFDGKRFMWEGIVKLPFIEEERLLSETKELEKGLLRDEALRNRNNVDQLYVSSKHNLASQILSLSPNENKVVEIDTSLSDGISGCIHLPNEDTKIVYKEVHNRMEENCVLCVSFEMRDDAVHLSHLLNGVIFPFKGDLDDSCRLQNETCDLIHEGYHRRFTTDSYSRLVHKVGGIGWGAGRGKVNATSNTSKHFESRERVILPSSSFAEQKSSVSSWDAGKCYSSLVSSSCNLNELLRPHGGAQSMNHNFWPSRDGVRYGTDNVQQQRIQFGSIPTHQGRGHHGLAVSPTYSWKHSSATSSVQGRGRSQHVQHSSVEESGSH</sequence>
<dbReference type="Gene3D" id="1.25.40.1050">
    <property type="match status" value="2"/>
</dbReference>
<name>A0A660KLS5_9ROSI</name>
<feature type="compositionally biased region" description="Polar residues" evidence="9">
    <location>
        <begin position="1256"/>
        <end position="1305"/>
    </location>
</feature>
<keyword evidence="8" id="KW-0269">Exonuclease</keyword>
<dbReference type="CDD" id="cd18673">
    <property type="entry name" value="PIN_XRN1-2-like"/>
    <property type="match status" value="2"/>
</dbReference>
<evidence type="ECO:0000256" key="1">
    <source>
        <dbReference type="ARBA" id="ARBA00006994"/>
    </source>
</evidence>
<keyword evidence="3" id="KW-0540">Nuclease</keyword>
<dbReference type="InterPro" id="IPR004859">
    <property type="entry name" value="Xrn1_N"/>
</dbReference>
<dbReference type="GO" id="GO:0008270">
    <property type="term" value="F:zinc ion binding"/>
    <property type="evidence" value="ECO:0007669"/>
    <property type="project" value="UniProtKB-KW"/>
</dbReference>
<dbReference type="PANTHER" id="PTHR12341">
    <property type="entry name" value="5'-&gt;3' EXORIBONUCLEASE"/>
    <property type="match status" value="1"/>
</dbReference>
<feature type="domain" description="Xrn1 N-terminal" evidence="10">
    <location>
        <begin position="1"/>
        <end position="249"/>
    </location>
</feature>
<dbReference type="GO" id="GO:0000956">
    <property type="term" value="P:nuclear-transcribed mRNA catabolic process"/>
    <property type="evidence" value="ECO:0007669"/>
    <property type="project" value="TreeGrafter"/>
</dbReference>
<dbReference type="InterPro" id="IPR027073">
    <property type="entry name" value="5_3_exoribonuclease"/>
</dbReference>
<feature type="domain" description="Xrn1 N-terminal" evidence="10">
    <location>
        <begin position="852"/>
        <end position="1095"/>
    </location>
</feature>
<dbReference type="GO" id="GO:0010587">
    <property type="term" value="P:miRNA catabolic process"/>
    <property type="evidence" value="ECO:0007669"/>
    <property type="project" value="UniProtKB-ARBA"/>
</dbReference>
<evidence type="ECO:0000256" key="2">
    <source>
        <dbReference type="ARBA" id="ARBA00022664"/>
    </source>
</evidence>
<evidence type="ECO:0000259" key="11">
    <source>
        <dbReference type="Pfam" id="PF17846"/>
    </source>
</evidence>
<dbReference type="GO" id="GO:0003723">
    <property type="term" value="F:RNA binding"/>
    <property type="evidence" value="ECO:0007669"/>
    <property type="project" value="TreeGrafter"/>
</dbReference>
<feature type="region of interest" description="Disordered" evidence="9">
    <location>
        <begin position="1768"/>
        <end position="1794"/>
    </location>
</feature>
<keyword evidence="13" id="KW-1185">Reference proteome</keyword>
<dbReference type="GO" id="GO:0005634">
    <property type="term" value="C:nucleus"/>
    <property type="evidence" value="ECO:0007669"/>
    <property type="project" value="TreeGrafter"/>
</dbReference>
<keyword evidence="6" id="KW-0378">Hydrolase</keyword>
<protein>
    <submittedName>
        <fullName evidence="12">Uncharacterized protein</fullName>
    </submittedName>
</protein>